<gene>
    <name evidence="2" type="ORF">BG61_04790</name>
</gene>
<feature type="region of interest" description="Disordered" evidence="1">
    <location>
        <begin position="1"/>
        <end position="26"/>
    </location>
</feature>
<accession>A0A069PBB9</accession>
<keyword evidence="3" id="KW-1185">Reference proteome</keyword>
<evidence type="ECO:0000313" key="3">
    <source>
        <dbReference type="Proteomes" id="UP000027466"/>
    </source>
</evidence>
<organism evidence="2 3">
    <name type="scientific">Caballeronia glathei</name>
    <dbReference type="NCBI Taxonomy" id="60547"/>
    <lineage>
        <taxon>Bacteria</taxon>
        <taxon>Pseudomonadati</taxon>
        <taxon>Pseudomonadota</taxon>
        <taxon>Betaproteobacteria</taxon>
        <taxon>Burkholderiales</taxon>
        <taxon>Burkholderiaceae</taxon>
        <taxon>Caballeronia</taxon>
    </lineage>
</organism>
<evidence type="ECO:0000256" key="1">
    <source>
        <dbReference type="SAM" id="MobiDB-lite"/>
    </source>
</evidence>
<dbReference type="EMBL" id="JFHC01000118">
    <property type="protein sequence ID" value="KDR37968.1"/>
    <property type="molecule type" value="Genomic_DNA"/>
</dbReference>
<dbReference type="AlphaFoldDB" id="A0A069PBB9"/>
<name>A0A069PBB9_9BURK</name>
<proteinExistence type="predicted"/>
<sequence>MSGFDTETPEGVDPERNIALPNDGHVESGLRPLKRLTSDSRLDRIHGDTLAKTELQYYSAFAREFCRADYNFCAAKMTLARGGKLVALDAEFRVAEAFFKKALTWAHQLHGRSAAMSAESVTLEIKHPLSGRLVRLLTMYDALFVKTLEALFARSLMPHQRKLALDSAQARIKQIPFLCMPDNDRYAPEGELLPNPDNAH</sequence>
<reference evidence="2 3" key="1">
    <citation type="submission" date="2014-03" db="EMBL/GenBank/DDBJ databases">
        <title>Draft Genome Sequences of Four Burkholderia Strains.</title>
        <authorList>
            <person name="Liu X.Y."/>
            <person name="Li C.X."/>
            <person name="Xu J.H."/>
        </authorList>
    </citation>
    <scope>NUCLEOTIDE SEQUENCE [LARGE SCALE GENOMIC DNA]</scope>
    <source>
        <strain evidence="2 3">DSM 50014</strain>
    </source>
</reference>
<evidence type="ECO:0000313" key="2">
    <source>
        <dbReference type="EMBL" id="KDR37968.1"/>
    </source>
</evidence>
<protein>
    <recommendedName>
        <fullName evidence="4">DUF1845 domain-containing protein</fullName>
    </recommendedName>
</protein>
<dbReference type="Proteomes" id="UP000027466">
    <property type="component" value="Unassembled WGS sequence"/>
</dbReference>
<comment type="caution">
    <text evidence="2">The sequence shown here is derived from an EMBL/GenBank/DDBJ whole genome shotgun (WGS) entry which is preliminary data.</text>
</comment>
<evidence type="ECO:0008006" key="4">
    <source>
        <dbReference type="Google" id="ProtNLM"/>
    </source>
</evidence>
<dbReference type="RefSeq" id="WP_035942889.1">
    <property type="nucleotide sequence ID" value="NZ_CADFFX010000061.1"/>
</dbReference>